<protein>
    <recommendedName>
        <fullName evidence="1">Sesquipedalian</fullName>
        <shortName evidence="1">Ses</shortName>
    </recommendedName>
    <alternativeName>
        <fullName evidence="1">PH domain-containing endocytic trafficking adaptor</fullName>
    </alternativeName>
</protein>
<dbReference type="PROSITE" id="PS50003">
    <property type="entry name" value="PH_DOMAIN"/>
    <property type="match status" value="1"/>
</dbReference>
<dbReference type="SMART" id="SM00233">
    <property type="entry name" value="PH"/>
    <property type="match status" value="1"/>
</dbReference>
<dbReference type="SUPFAM" id="SSF50729">
    <property type="entry name" value="PH domain-like"/>
    <property type="match status" value="1"/>
</dbReference>
<evidence type="ECO:0000259" key="3">
    <source>
        <dbReference type="PROSITE" id="PS50003"/>
    </source>
</evidence>
<evidence type="ECO:0000313" key="4">
    <source>
        <dbReference type="EMBL" id="KAF3846106.1"/>
    </source>
</evidence>
<keyword evidence="5" id="KW-1185">Reference proteome</keyword>
<dbReference type="Pfam" id="PF00169">
    <property type="entry name" value="PH"/>
    <property type="match status" value="1"/>
</dbReference>
<dbReference type="GO" id="GO:0055037">
    <property type="term" value="C:recycling endosome"/>
    <property type="evidence" value="ECO:0007669"/>
    <property type="project" value="UniProtKB-SubCell"/>
</dbReference>
<dbReference type="GO" id="GO:0005829">
    <property type="term" value="C:cytosol"/>
    <property type="evidence" value="ECO:0007669"/>
    <property type="project" value="GOC"/>
</dbReference>
<comment type="similarity">
    <text evidence="1">Belongs to the sesquipedalian family.</text>
</comment>
<dbReference type="Proteomes" id="UP000518266">
    <property type="component" value="Unassembled WGS sequence"/>
</dbReference>
<keyword evidence="1" id="KW-0597">Phosphoprotein</keyword>
<comment type="subcellular location">
    <subcellularLocation>
        <location evidence="1">Early endosome</location>
    </subcellularLocation>
    <subcellularLocation>
        <location evidence="1">Recycling endosome</location>
    </subcellularLocation>
    <subcellularLocation>
        <location evidence="1">Golgi apparatus</location>
        <location evidence="1">trans-Golgi network</location>
    </subcellularLocation>
    <subcellularLocation>
        <location evidence="1">Cytoplasmic vesicle</location>
        <location evidence="1">Clathrin-coated vesicle</location>
    </subcellularLocation>
</comment>
<dbReference type="CDD" id="cd13288">
    <property type="entry name" value="PH_Ses"/>
    <property type="match status" value="1"/>
</dbReference>
<dbReference type="GO" id="GO:0042147">
    <property type="term" value="P:retrograde transport, endosome to Golgi"/>
    <property type="evidence" value="ECO:0007669"/>
    <property type="project" value="UniProtKB-UniRule"/>
</dbReference>
<keyword evidence="1" id="KW-0967">Endosome</keyword>
<feature type="non-terminal residue" evidence="4">
    <location>
        <position position="1"/>
    </location>
</feature>
<keyword evidence="2" id="KW-0812">Transmembrane</keyword>
<accession>A0A7J5Y9H2</accession>
<keyword evidence="1" id="KW-0968">Cytoplasmic vesicle</keyword>
<name>A0A7J5Y9H2_DISMA</name>
<comment type="function">
    <text evidence="1">Plays a role in endocytic trafficking. Required for receptor recycling from endosomes, both to the trans-Golgi network and the plasma membrane.</text>
</comment>
<proteinExistence type="inferred from homology"/>
<dbReference type="GO" id="GO:0030136">
    <property type="term" value="C:clathrin-coated vesicle"/>
    <property type="evidence" value="ECO:0007669"/>
    <property type="project" value="UniProtKB-SubCell"/>
</dbReference>
<dbReference type="GO" id="GO:0005769">
    <property type="term" value="C:early endosome"/>
    <property type="evidence" value="ECO:0007669"/>
    <property type="project" value="UniProtKB-SubCell"/>
</dbReference>
<dbReference type="GO" id="GO:0001881">
    <property type="term" value="P:receptor recycling"/>
    <property type="evidence" value="ECO:0007669"/>
    <property type="project" value="UniProtKB-UniRule"/>
</dbReference>
<comment type="caution">
    <text evidence="4">The sequence shown here is derived from an EMBL/GenBank/DDBJ whole genome shotgun (WGS) entry which is preliminary data.</text>
</comment>
<feature type="transmembrane region" description="Helical" evidence="2">
    <location>
        <begin position="43"/>
        <end position="62"/>
    </location>
</feature>
<evidence type="ECO:0000256" key="2">
    <source>
        <dbReference type="SAM" id="Phobius"/>
    </source>
</evidence>
<evidence type="ECO:0000256" key="1">
    <source>
        <dbReference type="RuleBase" id="RU369082"/>
    </source>
</evidence>
<keyword evidence="2" id="KW-1133">Transmembrane helix</keyword>
<dbReference type="PANTHER" id="PTHR22902">
    <property type="entry name" value="SESQUIPEDALIAN"/>
    <property type="match status" value="1"/>
</dbReference>
<keyword evidence="2" id="KW-0472">Membrane</keyword>
<evidence type="ECO:0000313" key="5">
    <source>
        <dbReference type="Proteomes" id="UP000518266"/>
    </source>
</evidence>
<dbReference type="EMBL" id="JAAKFY010000014">
    <property type="protein sequence ID" value="KAF3846106.1"/>
    <property type="molecule type" value="Genomic_DNA"/>
</dbReference>
<dbReference type="InterPro" id="IPR001849">
    <property type="entry name" value="PH_domain"/>
</dbReference>
<dbReference type="AlphaFoldDB" id="A0A7J5Y9H2"/>
<sequence length="383" mass="42328">MATVSPGCNSSTTASVSWCCVKDASGSSAGSISSSSISSASSVFAWPACLFPLFLFLSLILITDSAFRLAPRPFFFCLKGGGMKLHKKILTHYLSCTSPVDKEGYLFKKKERNATYQRRWFVLKANLLFYQDRPADRHLLGVIVLEGCAVRRSESEGHFAFSLVFEGPGPKTYRFAAGDGLTQESWVKALLSASHCYLSLLVRDLGRQYEEAKQQQGSGASRHSSSLSALTQPTHFLPVQGRAAVVREGRSYSACPVLQTQSTPPKVVAKKSPKLWPRRNAHVTPLNGPAPLYGEWPLVGFDPLEDFSKLHDYYGQEVKKAREEWLRSRQAKDECIDGHLIDLGQDGLQVTMGCNREQAKESAPEGQNQELLVSAHLHLLDMK</sequence>
<dbReference type="PANTHER" id="PTHR22902:SF17">
    <property type="entry name" value="SESQUIPEDALIAN-1"/>
    <property type="match status" value="1"/>
</dbReference>
<feature type="domain" description="PH" evidence="3">
    <location>
        <begin position="99"/>
        <end position="195"/>
    </location>
</feature>
<organism evidence="4 5">
    <name type="scientific">Dissostichus mawsoni</name>
    <name type="common">Antarctic cod</name>
    <dbReference type="NCBI Taxonomy" id="36200"/>
    <lineage>
        <taxon>Eukaryota</taxon>
        <taxon>Metazoa</taxon>
        <taxon>Chordata</taxon>
        <taxon>Craniata</taxon>
        <taxon>Vertebrata</taxon>
        <taxon>Euteleostomi</taxon>
        <taxon>Actinopterygii</taxon>
        <taxon>Neopterygii</taxon>
        <taxon>Teleostei</taxon>
        <taxon>Neoteleostei</taxon>
        <taxon>Acanthomorphata</taxon>
        <taxon>Eupercaria</taxon>
        <taxon>Perciformes</taxon>
        <taxon>Notothenioidei</taxon>
        <taxon>Nototheniidae</taxon>
        <taxon>Dissostichus</taxon>
    </lineage>
</organism>
<keyword evidence="1" id="KW-0333">Golgi apparatus</keyword>
<dbReference type="Gene3D" id="2.30.29.30">
    <property type="entry name" value="Pleckstrin-homology domain (PH domain)/Phosphotyrosine-binding domain (PTB)"/>
    <property type="match status" value="1"/>
</dbReference>
<dbReference type="GO" id="GO:0007032">
    <property type="term" value="P:endosome organization"/>
    <property type="evidence" value="ECO:0007669"/>
    <property type="project" value="UniProtKB-UniRule"/>
</dbReference>
<dbReference type="InterPro" id="IPR045188">
    <property type="entry name" value="Boi1/Boi2-like"/>
</dbReference>
<dbReference type="InterPro" id="IPR011993">
    <property type="entry name" value="PH-like_dom_sf"/>
</dbReference>
<reference evidence="4 5" key="1">
    <citation type="submission" date="2020-03" db="EMBL/GenBank/DDBJ databases">
        <title>Dissostichus mawsoni Genome sequencing and assembly.</title>
        <authorList>
            <person name="Park H."/>
        </authorList>
    </citation>
    <scope>NUCLEOTIDE SEQUENCE [LARGE SCALE GENOMIC DNA]</scope>
    <source>
        <strain evidence="4">DM0001</strain>
        <tissue evidence="4">Muscle</tissue>
    </source>
</reference>
<gene>
    <name evidence="4" type="ORF">F7725_003184</name>
</gene>
<dbReference type="OrthoDB" id="10261837at2759"/>
<dbReference type="GO" id="GO:0005802">
    <property type="term" value="C:trans-Golgi network"/>
    <property type="evidence" value="ECO:0007669"/>
    <property type="project" value="UniProtKB-UniRule"/>
</dbReference>